<dbReference type="AlphaFoldDB" id="A0A518ATF6"/>
<name>A0A518ATF6_9BACT</name>
<reference evidence="1 2" key="1">
    <citation type="submission" date="2019-02" db="EMBL/GenBank/DDBJ databases">
        <title>Deep-cultivation of Planctomycetes and their phenomic and genomic characterization uncovers novel biology.</title>
        <authorList>
            <person name="Wiegand S."/>
            <person name="Jogler M."/>
            <person name="Boedeker C."/>
            <person name="Pinto D."/>
            <person name="Vollmers J."/>
            <person name="Rivas-Marin E."/>
            <person name="Kohn T."/>
            <person name="Peeters S.H."/>
            <person name="Heuer A."/>
            <person name="Rast P."/>
            <person name="Oberbeckmann S."/>
            <person name="Bunk B."/>
            <person name="Jeske O."/>
            <person name="Meyerdierks A."/>
            <person name="Storesund J.E."/>
            <person name="Kallscheuer N."/>
            <person name="Luecker S."/>
            <person name="Lage O.M."/>
            <person name="Pohl T."/>
            <person name="Merkel B.J."/>
            <person name="Hornburger P."/>
            <person name="Mueller R.-W."/>
            <person name="Bruemmer F."/>
            <person name="Labrenz M."/>
            <person name="Spormann A.M."/>
            <person name="Op den Camp H."/>
            <person name="Overmann J."/>
            <person name="Amann R."/>
            <person name="Jetten M.S.M."/>
            <person name="Mascher T."/>
            <person name="Medema M.H."/>
            <person name="Devos D.P."/>
            <person name="Kaster A.-K."/>
            <person name="Ovreas L."/>
            <person name="Rohde M."/>
            <person name="Galperin M.Y."/>
            <person name="Jogler C."/>
        </authorList>
    </citation>
    <scope>NUCLEOTIDE SEQUENCE [LARGE SCALE GENOMIC DNA]</scope>
    <source>
        <strain evidence="1 2">Pan181</strain>
    </source>
</reference>
<protein>
    <submittedName>
        <fullName evidence="1">Uncharacterized protein</fullName>
    </submittedName>
</protein>
<dbReference type="InterPro" id="IPR049249">
    <property type="entry name" value="DUF6882"/>
</dbReference>
<dbReference type="KEGG" id="amuc:Pan181_42330"/>
<sequence length="161" mass="18123">MEHHELIAASLEELQIKTETHDRLWHLTESEWGVDQDEGVLEFATPAGLIVTCKVQIIGTYDTTNSTWLWSWDNRSIEPALTEDASKLREYGQAHDLEELTTRKLDITEEKCWEFTALACKLCEAQGGYRGPAGTTMVFMTFGEPRLEASPIAPDDVPPAQ</sequence>
<accession>A0A518ATF6</accession>
<organism evidence="1 2">
    <name type="scientific">Aeoliella mucimassa</name>
    <dbReference type="NCBI Taxonomy" id="2527972"/>
    <lineage>
        <taxon>Bacteria</taxon>
        <taxon>Pseudomonadati</taxon>
        <taxon>Planctomycetota</taxon>
        <taxon>Planctomycetia</taxon>
        <taxon>Pirellulales</taxon>
        <taxon>Lacipirellulaceae</taxon>
        <taxon>Aeoliella</taxon>
    </lineage>
</organism>
<dbReference type="Pfam" id="PF21813">
    <property type="entry name" value="DUF6882"/>
    <property type="match status" value="1"/>
</dbReference>
<proteinExistence type="predicted"/>
<gene>
    <name evidence="1" type="ORF">Pan181_42330</name>
</gene>
<evidence type="ECO:0000313" key="2">
    <source>
        <dbReference type="Proteomes" id="UP000315750"/>
    </source>
</evidence>
<dbReference type="OrthoDB" id="8439179at2"/>
<dbReference type="EMBL" id="CP036278">
    <property type="protein sequence ID" value="QDU58008.1"/>
    <property type="molecule type" value="Genomic_DNA"/>
</dbReference>
<evidence type="ECO:0000313" key="1">
    <source>
        <dbReference type="EMBL" id="QDU58008.1"/>
    </source>
</evidence>
<keyword evidence="2" id="KW-1185">Reference proteome</keyword>
<dbReference type="Proteomes" id="UP000315750">
    <property type="component" value="Chromosome"/>
</dbReference>